<evidence type="ECO:0000313" key="3">
    <source>
        <dbReference type="Proteomes" id="UP001341840"/>
    </source>
</evidence>
<evidence type="ECO:0000313" key="2">
    <source>
        <dbReference type="EMBL" id="MED6111229.1"/>
    </source>
</evidence>
<gene>
    <name evidence="2" type="ORF">PIB30_050681</name>
</gene>
<dbReference type="Proteomes" id="UP001341840">
    <property type="component" value="Unassembled WGS sequence"/>
</dbReference>
<protein>
    <recommendedName>
        <fullName evidence="4">Secreted protein</fullName>
    </recommendedName>
</protein>
<proteinExistence type="predicted"/>
<sequence>MWPPALARAAACFSLRDRTSLKIHSWRPLSKACACATPPRHRADRKSHSGCSLLTSHHRMPQCVPSHDPRTHAVPPCELTVGRVALGRSCFYRRVPACSSPRDRTHGSQRKASCIKRKGENAHTTNMNFAKTRSPESISSYTITICCTQPPRRLTYQLGNPRSNQHKASKSNKNKENRKNLSETNSGEVCS</sequence>
<reference evidence="2 3" key="1">
    <citation type="journal article" date="2023" name="Plants (Basel)">
        <title>Bridging the Gap: Combining Genomics and Transcriptomics Approaches to Understand Stylosanthes scabra, an Orphan Legume from the Brazilian Caatinga.</title>
        <authorList>
            <person name="Ferreira-Neto J.R.C."/>
            <person name="da Silva M.D."/>
            <person name="Binneck E."/>
            <person name="de Melo N.F."/>
            <person name="da Silva R.H."/>
            <person name="de Melo A.L.T.M."/>
            <person name="Pandolfi V."/>
            <person name="Bustamante F.O."/>
            <person name="Brasileiro-Vidal A.C."/>
            <person name="Benko-Iseppon A.M."/>
        </authorList>
    </citation>
    <scope>NUCLEOTIDE SEQUENCE [LARGE SCALE GENOMIC DNA]</scope>
    <source>
        <tissue evidence="2">Leaves</tissue>
    </source>
</reference>
<accession>A0ABU6QJ92</accession>
<evidence type="ECO:0000256" key="1">
    <source>
        <dbReference type="SAM" id="MobiDB-lite"/>
    </source>
</evidence>
<dbReference type="EMBL" id="JASCZI010000351">
    <property type="protein sequence ID" value="MED6111229.1"/>
    <property type="molecule type" value="Genomic_DNA"/>
</dbReference>
<organism evidence="2 3">
    <name type="scientific">Stylosanthes scabra</name>
    <dbReference type="NCBI Taxonomy" id="79078"/>
    <lineage>
        <taxon>Eukaryota</taxon>
        <taxon>Viridiplantae</taxon>
        <taxon>Streptophyta</taxon>
        <taxon>Embryophyta</taxon>
        <taxon>Tracheophyta</taxon>
        <taxon>Spermatophyta</taxon>
        <taxon>Magnoliopsida</taxon>
        <taxon>eudicotyledons</taxon>
        <taxon>Gunneridae</taxon>
        <taxon>Pentapetalae</taxon>
        <taxon>rosids</taxon>
        <taxon>fabids</taxon>
        <taxon>Fabales</taxon>
        <taxon>Fabaceae</taxon>
        <taxon>Papilionoideae</taxon>
        <taxon>50 kb inversion clade</taxon>
        <taxon>dalbergioids sensu lato</taxon>
        <taxon>Dalbergieae</taxon>
        <taxon>Pterocarpus clade</taxon>
        <taxon>Stylosanthes</taxon>
    </lineage>
</organism>
<keyword evidence="3" id="KW-1185">Reference proteome</keyword>
<evidence type="ECO:0008006" key="4">
    <source>
        <dbReference type="Google" id="ProtNLM"/>
    </source>
</evidence>
<feature type="region of interest" description="Disordered" evidence="1">
    <location>
        <begin position="156"/>
        <end position="191"/>
    </location>
</feature>
<name>A0ABU6QJ92_9FABA</name>
<comment type="caution">
    <text evidence="2">The sequence shown here is derived from an EMBL/GenBank/DDBJ whole genome shotgun (WGS) entry which is preliminary data.</text>
</comment>